<dbReference type="InterPro" id="IPR001789">
    <property type="entry name" value="Sig_transdc_resp-reg_receiver"/>
</dbReference>
<gene>
    <name evidence="4" type="ORF">DQ356_03615</name>
</gene>
<feature type="domain" description="Response regulatory" evidence="3">
    <location>
        <begin position="2"/>
        <end position="116"/>
    </location>
</feature>
<sequence>MKIFVVDDNEDICTLVETLLVPEGYSVTCCVNPMIAEEMIRKTKPNLIITDMLMSGVDGLTLIKNLKTRKATKDIKIILMSAHPQTLKLGKEAGADDYLAKPFEITELIYKVKKIIQ</sequence>
<proteinExistence type="predicted"/>
<feature type="modified residue" description="4-aspartylphosphate" evidence="2">
    <location>
        <position position="51"/>
    </location>
</feature>
<keyword evidence="1 2" id="KW-0597">Phosphoprotein</keyword>
<dbReference type="PANTHER" id="PTHR44591">
    <property type="entry name" value="STRESS RESPONSE REGULATOR PROTEIN 1"/>
    <property type="match status" value="1"/>
</dbReference>
<evidence type="ECO:0000256" key="2">
    <source>
        <dbReference type="PROSITE-ProRule" id="PRU00169"/>
    </source>
</evidence>
<dbReference type="InterPro" id="IPR050595">
    <property type="entry name" value="Bact_response_regulator"/>
</dbReference>
<reference evidence="4 5" key="1">
    <citation type="submission" date="2018-07" db="EMBL/GenBank/DDBJ databases">
        <title>Chryseobacterium lacus sp. nov., isolated from lake water.</title>
        <authorList>
            <person name="Li C.-M."/>
        </authorList>
    </citation>
    <scope>NUCLEOTIDE SEQUENCE [LARGE SCALE GENOMIC DNA]</scope>
    <source>
        <strain evidence="4 5">YLOS41</strain>
    </source>
</reference>
<dbReference type="Gene3D" id="3.40.50.2300">
    <property type="match status" value="1"/>
</dbReference>
<dbReference type="SUPFAM" id="SSF52172">
    <property type="entry name" value="CheY-like"/>
    <property type="match status" value="1"/>
</dbReference>
<keyword evidence="5" id="KW-1185">Reference proteome</keyword>
<dbReference type="SMART" id="SM00448">
    <property type="entry name" value="REC"/>
    <property type="match status" value="1"/>
</dbReference>
<evidence type="ECO:0000313" key="4">
    <source>
        <dbReference type="EMBL" id="RCU44113.1"/>
    </source>
</evidence>
<dbReference type="AlphaFoldDB" id="A0A368N1Z6"/>
<protein>
    <submittedName>
        <fullName evidence="4">Response regulator</fullName>
    </submittedName>
</protein>
<dbReference type="PROSITE" id="PS50110">
    <property type="entry name" value="RESPONSE_REGULATORY"/>
    <property type="match status" value="1"/>
</dbReference>
<dbReference type="OrthoDB" id="9789181at2"/>
<organism evidence="4 5">
    <name type="scientific">Chryseobacterium lacus</name>
    <dbReference type="NCBI Taxonomy" id="2058346"/>
    <lineage>
        <taxon>Bacteria</taxon>
        <taxon>Pseudomonadati</taxon>
        <taxon>Bacteroidota</taxon>
        <taxon>Flavobacteriia</taxon>
        <taxon>Flavobacteriales</taxon>
        <taxon>Weeksellaceae</taxon>
        <taxon>Chryseobacterium group</taxon>
        <taxon>Chryseobacterium</taxon>
    </lineage>
</organism>
<dbReference type="RefSeq" id="WP_114303092.1">
    <property type="nucleotide sequence ID" value="NZ_QPIE01000002.1"/>
</dbReference>
<evidence type="ECO:0000256" key="1">
    <source>
        <dbReference type="ARBA" id="ARBA00022553"/>
    </source>
</evidence>
<dbReference type="GO" id="GO:0000160">
    <property type="term" value="P:phosphorelay signal transduction system"/>
    <property type="evidence" value="ECO:0007669"/>
    <property type="project" value="InterPro"/>
</dbReference>
<accession>A0A368N1Z6</accession>
<dbReference type="EMBL" id="QPIE01000002">
    <property type="protein sequence ID" value="RCU44113.1"/>
    <property type="molecule type" value="Genomic_DNA"/>
</dbReference>
<dbReference type="InterPro" id="IPR011006">
    <property type="entry name" value="CheY-like_superfamily"/>
</dbReference>
<evidence type="ECO:0000313" key="5">
    <source>
        <dbReference type="Proteomes" id="UP000252172"/>
    </source>
</evidence>
<dbReference type="PANTHER" id="PTHR44591:SF3">
    <property type="entry name" value="RESPONSE REGULATORY DOMAIN-CONTAINING PROTEIN"/>
    <property type="match status" value="1"/>
</dbReference>
<dbReference type="Proteomes" id="UP000252172">
    <property type="component" value="Unassembled WGS sequence"/>
</dbReference>
<comment type="caution">
    <text evidence="4">The sequence shown here is derived from an EMBL/GenBank/DDBJ whole genome shotgun (WGS) entry which is preliminary data.</text>
</comment>
<evidence type="ECO:0000259" key="3">
    <source>
        <dbReference type="PROSITE" id="PS50110"/>
    </source>
</evidence>
<dbReference type="CDD" id="cd00156">
    <property type="entry name" value="REC"/>
    <property type="match status" value="1"/>
</dbReference>
<name>A0A368N1Z6_9FLAO</name>
<dbReference type="Pfam" id="PF00072">
    <property type="entry name" value="Response_reg"/>
    <property type="match status" value="1"/>
</dbReference>